<name>A0A6I6MMJ0_9CAUL</name>
<reference evidence="3" key="1">
    <citation type="submission" date="2019-12" db="EMBL/GenBank/DDBJ databases">
        <title>Complete genome of Terracaulis silvestris 0127_4.</title>
        <authorList>
            <person name="Vieira S."/>
            <person name="Riedel T."/>
            <person name="Sproer C."/>
            <person name="Pascual J."/>
            <person name="Boedeker C."/>
            <person name="Overmann J."/>
        </authorList>
    </citation>
    <scope>NUCLEOTIDE SEQUENCE [LARGE SCALE GENOMIC DNA]</scope>
    <source>
        <strain evidence="3">0127_4</strain>
    </source>
</reference>
<gene>
    <name evidence="2" type="ORF">DSM104635_03566</name>
</gene>
<accession>A0A6I6MMJ0</accession>
<feature type="chain" id="PRO_5026293800" evidence="1">
    <location>
        <begin position="22"/>
        <end position="141"/>
    </location>
</feature>
<dbReference type="EMBL" id="CP047045">
    <property type="protein sequence ID" value="QGZ96705.1"/>
    <property type="molecule type" value="Genomic_DNA"/>
</dbReference>
<evidence type="ECO:0000313" key="2">
    <source>
        <dbReference type="EMBL" id="QGZ96705.1"/>
    </source>
</evidence>
<proteinExistence type="predicted"/>
<evidence type="ECO:0000256" key="1">
    <source>
        <dbReference type="SAM" id="SignalP"/>
    </source>
</evidence>
<dbReference type="RefSeq" id="WP_158767481.1">
    <property type="nucleotide sequence ID" value="NZ_CP047045.1"/>
</dbReference>
<feature type="signal peptide" evidence="1">
    <location>
        <begin position="1"/>
        <end position="21"/>
    </location>
</feature>
<keyword evidence="1" id="KW-0732">Signal</keyword>
<keyword evidence="3" id="KW-1185">Reference proteome</keyword>
<protein>
    <submittedName>
        <fullName evidence="2">Uncharacterized protein</fullName>
    </submittedName>
</protein>
<evidence type="ECO:0000313" key="3">
    <source>
        <dbReference type="Proteomes" id="UP000431269"/>
    </source>
</evidence>
<dbReference type="AlphaFoldDB" id="A0A6I6MMJ0"/>
<dbReference type="KEGG" id="tsv:DSM104635_03566"/>
<dbReference type="Proteomes" id="UP000431269">
    <property type="component" value="Chromosome"/>
</dbReference>
<sequence length="141" mass="15355">MRMLLSVIAFTTALLSVEARAEDYVFTLPVRIENMRNMESADATCGVEGLRRLPAGAGYTYVPIPLIDGAYNGTLTIRVTLPVGFTRADFPRWACGIIYRWRRPAGASAGYGSGEQNLLYATETGQTVASSVLRTEGAFPR</sequence>
<organism evidence="2 3">
    <name type="scientific">Terricaulis silvestris</name>
    <dbReference type="NCBI Taxonomy" id="2686094"/>
    <lineage>
        <taxon>Bacteria</taxon>
        <taxon>Pseudomonadati</taxon>
        <taxon>Pseudomonadota</taxon>
        <taxon>Alphaproteobacteria</taxon>
        <taxon>Caulobacterales</taxon>
        <taxon>Caulobacteraceae</taxon>
        <taxon>Terricaulis</taxon>
    </lineage>
</organism>